<dbReference type="InterPro" id="IPR023299">
    <property type="entry name" value="ATPase_P-typ_cyto_dom_N"/>
</dbReference>
<dbReference type="Pfam" id="PF00702">
    <property type="entry name" value="Hydrolase"/>
    <property type="match status" value="1"/>
</dbReference>
<dbReference type="InterPro" id="IPR023298">
    <property type="entry name" value="ATPase_P-typ_TM_dom_sf"/>
</dbReference>
<feature type="transmembrane region" description="Helical" evidence="15">
    <location>
        <begin position="287"/>
        <end position="305"/>
    </location>
</feature>
<evidence type="ECO:0000256" key="14">
    <source>
        <dbReference type="ARBA" id="ARBA00023136"/>
    </source>
</evidence>
<evidence type="ECO:0000259" key="17">
    <source>
        <dbReference type="PROSITE" id="PS50846"/>
    </source>
</evidence>
<dbReference type="SUPFAM" id="SSF81665">
    <property type="entry name" value="Calcium ATPase, transmembrane domain M"/>
    <property type="match status" value="1"/>
</dbReference>
<keyword evidence="12 15" id="KW-1133">Transmembrane helix</keyword>
<evidence type="ECO:0000256" key="13">
    <source>
        <dbReference type="ARBA" id="ARBA00023065"/>
    </source>
</evidence>
<dbReference type="Pfam" id="PF00122">
    <property type="entry name" value="E1-E2_ATPase"/>
    <property type="match status" value="1"/>
</dbReference>
<reference evidence="18 19" key="1">
    <citation type="submission" date="2023-08" db="EMBL/GenBank/DDBJ databases">
        <title>Oxalobacteraceae gen .nov., isolated from river sludge outside the plant.</title>
        <authorList>
            <person name="Zhao S.Y."/>
        </authorList>
    </citation>
    <scope>NUCLEOTIDE SEQUENCE [LARGE SCALE GENOMIC DNA]</scope>
    <source>
        <strain evidence="18 19">R-40</strain>
    </source>
</reference>
<evidence type="ECO:0000256" key="2">
    <source>
        <dbReference type="ARBA" id="ARBA00006024"/>
    </source>
</evidence>
<keyword evidence="7 15" id="KW-0479">Metal-binding</keyword>
<keyword evidence="5" id="KW-0597">Phosphoprotein</keyword>
<evidence type="ECO:0000256" key="15">
    <source>
        <dbReference type="RuleBase" id="RU362081"/>
    </source>
</evidence>
<comment type="subcellular location">
    <subcellularLocation>
        <location evidence="1">Cell membrane</location>
        <topology evidence="1">Multi-pass membrane protein</topology>
    </subcellularLocation>
</comment>
<evidence type="ECO:0000256" key="4">
    <source>
        <dbReference type="ARBA" id="ARBA00022475"/>
    </source>
</evidence>
<evidence type="ECO:0000256" key="5">
    <source>
        <dbReference type="ARBA" id="ARBA00022553"/>
    </source>
</evidence>
<evidence type="ECO:0000256" key="9">
    <source>
        <dbReference type="ARBA" id="ARBA00022840"/>
    </source>
</evidence>
<evidence type="ECO:0000256" key="6">
    <source>
        <dbReference type="ARBA" id="ARBA00022692"/>
    </source>
</evidence>
<feature type="region of interest" description="Disordered" evidence="16">
    <location>
        <begin position="828"/>
        <end position="847"/>
    </location>
</feature>
<dbReference type="NCBIfam" id="TIGR01494">
    <property type="entry name" value="ATPase_P-type"/>
    <property type="match status" value="1"/>
</dbReference>
<keyword evidence="14 15" id="KW-0472">Membrane</keyword>
<dbReference type="PANTHER" id="PTHR43520:SF5">
    <property type="entry name" value="CATION-TRANSPORTING P-TYPE ATPASE-RELATED"/>
    <property type="match status" value="1"/>
</dbReference>
<evidence type="ECO:0000313" key="18">
    <source>
        <dbReference type="EMBL" id="MDQ9170518.1"/>
    </source>
</evidence>
<evidence type="ECO:0000313" key="19">
    <source>
        <dbReference type="Proteomes" id="UP001225596"/>
    </source>
</evidence>
<keyword evidence="6 15" id="KW-0812">Transmembrane</keyword>
<protein>
    <submittedName>
        <fullName evidence="18">Heavy metal translocating P-type ATPase</fullName>
    </submittedName>
</protein>
<feature type="compositionally biased region" description="Basic and acidic residues" evidence="16">
    <location>
        <begin position="831"/>
        <end position="847"/>
    </location>
</feature>
<dbReference type="RefSeq" id="WP_338436451.1">
    <property type="nucleotide sequence ID" value="NZ_JAUYVH010000004.1"/>
</dbReference>
<feature type="transmembrane region" description="Helical" evidence="15">
    <location>
        <begin position="226"/>
        <end position="247"/>
    </location>
</feature>
<evidence type="ECO:0000256" key="7">
    <source>
        <dbReference type="ARBA" id="ARBA00022723"/>
    </source>
</evidence>
<dbReference type="SUPFAM" id="SSF81653">
    <property type="entry name" value="Calcium ATPase, transduction domain A"/>
    <property type="match status" value="1"/>
</dbReference>
<feature type="transmembrane region" description="Helical" evidence="15">
    <location>
        <begin position="471"/>
        <end position="494"/>
    </location>
</feature>
<accession>A0ABU1BND9</accession>
<proteinExistence type="inferred from homology"/>
<evidence type="ECO:0000256" key="10">
    <source>
        <dbReference type="ARBA" id="ARBA00022842"/>
    </source>
</evidence>
<keyword evidence="4 15" id="KW-1003">Cell membrane</keyword>
<dbReference type="InterPro" id="IPR006121">
    <property type="entry name" value="HMA_dom"/>
</dbReference>
<dbReference type="Pfam" id="PF00403">
    <property type="entry name" value="HMA"/>
    <property type="match status" value="1"/>
</dbReference>
<dbReference type="Gene3D" id="3.30.70.100">
    <property type="match status" value="1"/>
</dbReference>
<dbReference type="PRINTS" id="PR00119">
    <property type="entry name" value="CATATPASE"/>
</dbReference>
<feature type="transmembrane region" description="Helical" evidence="15">
    <location>
        <begin position="194"/>
        <end position="214"/>
    </location>
</feature>
<keyword evidence="19" id="KW-1185">Reference proteome</keyword>
<dbReference type="Pfam" id="PF12156">
    <property type="entry name" value="ATPase-cat_bd"/>
    <property type="match status" value="1"/>
</dbReference>
<evidence type="ECO:0000256" key="16">
    <source>
        <dbReference type="SAM" id="MobiDB-lite"/>
    </source>
</evidence>
<keyword evidence="10" id="KW-0460">Magnesium</keyword>
<keyword evidence="11" id="KW-1278">Translocase</keyword>
<dbReference type="InterPro" id="IPR036163">
    <property type="entry name" value="HMA_dom_sf"/>
</dbReference>
<dbReference type="CDD" id="cd00371">
    <property type="entry name" value="HMA"/>
    <property type="match status" value="1"/>
</dbReference>
<dbReference type="NCBIfam" id="TIGR01511">
    <property type="entry name" value="ATPase-IB1_Cu"/>
    <property type="match status" value="1"/>
</dbReference>
<feature type="domain" description="HMA" evidence="17">
    <location>
        <begin position="106"/>
        <end position="172"/>
    </location>
</feature>
<feature type="transmembrane region" description="Helical" evidence="15">
    <location>
        <begin position="259"/>
        <end position="281"/>
    </location>
</feature>
<gene>
    <name evidence="18" type="ORF">Q8A64_08850</name>
</gene>
<feature type="transmembrane region" description="Helical" evidence="15">
    <location>
        <begin position="780"/>
        <end position="799"/>
    </location>
</feature>
<dbReference type="InterPro" id="IPR001757">
    <property type="entry name" value="P_typ_ATPase"/>
</dbReference>
<keyword evidence="3" id="KW-0813">Transport</keyword>
<dbReference type="SUPFAM" id="SSF56784">
    <property type="entry name" value="HAD-like"/>
    <property type="match status" value="1"/>
</dbReference>
<dbReference type="Proteomes" id="UP001225596">
    <property type="component" value="Unassembled WGS sequence"/>
</dbReference>
<dbReference type="InterPro" id="IPR059000">
    <property type="entry name" value="ATPase_P-type_domA"/>
</dbReference>
<feature type="transmembrane region" description="Helical" evidence="15">
    <location>
        <begin position="443"/>
        <end position="465"/>
    </location>
</feature>
<dbReference type="InterPro" id="IPR027256">
    <property type="entry name" value="P-typ_ATPase_IB"/>
</dbReference>
<dbReference type="NCBIfam" id="TIGR01525">
    <property type="entry name" value="ATPase-IB_hvy"/>
    <property type="match status" value="1"/>
</dbReference>
<comment type="similarity">
    <text evidence="2 15">Belongs to the cation transport ATPase (P-type) (TC 3.A.3) family. Type IB subfamily.</text>
</comment>
<comment type="caution">
    <text evidence="18">The sequence shown here is derived from an EMBL/GenBank/DDBJ whole genome shotgun (WGS) entry which is preliminary data.</text>
</comment>
<evidence type="ECO:0000256" key="12">
    <source>
        <dbReference type="ARBA" id="ARBA00022989"/>
    </source>
</evidence>
<name>A0ABU1BND9_9BURK</name>
<dbReference type="InterPro" id="IPR018303">
    <property type="entry name" value="ATPase_P-typ_P_site"/>
</dbReference>
<keyword evidence="13" id="KW-0406">Ion transport</keyword>
<dbReference type="InterPro" id="IPR021993">
    <property type="entry name" value="ATPase-cat-bd"/>
</dbReference>
<evidence type="ECO:0000256" key="1">
    <source>
        <dbReference type="ARBA" id="ARBA00004651"/>
    </source>
</evidence>
<dbReference type="InterPro" id="IPR036412">
    <property type="entry name" value="HAD-like_sf"/>
</dbReference>
<evidence type="ECO:0000256" key="11">
    <source>
        <dbReference type="ARBA" id="ARBA00022967"/>
    </source>
</evidence>
<dbReference type="PANTHER" id="PTHR43520">
    <property type="entry name" value="ATP7, ISOFORM B"/>
    <property type="match status" value="1"/>
</dbReference>
<dbReference type="PROSITE" id="PS50846">
    <property type="entry name" value="HMA_2"/>
    <property type="match status" value="1"/>
</dbReference>
<dbReference type="InterPro" id="IPR023214">
    <property type="entry name" value="HAD_sf"/>
</dbReference>
<sequence length="847" mass="90397">MALNPAGVDFASQTLAGDEAGCFHCGLPLPQDAHWSVLIDDTQRQMCCPGCEAVAKAIVDSGFSDYYRTRSAFAATADGSSLVPDELKLYDTPESAQQFSSGENACEALLSVEGIRCAACVWLIERRLAQVQGVHSAHLNVATERLTVRWDKAACKPSTIFETLRQLGYAAYPFDAARHGELLRKSSRTLGRRLFVAGLSMMQVMMYAVPAYMGDSVDMEADMAALMRWASLLLTIPAVFYSAQPFFKGAWTNLKNRALGMDVPVALGILAAFIGSTVATLQGQGEVYFDTVTMFVFLLLCSRYLELNARRNAADALEKLQHGLPASALRLAAYPGSRDTELVATTMLREGDYILVKPGEAVASDGLIVEGSTAVDLSLLTGESEPQRRSAGDILPGGAVNATQAIVMRVTTSASNSTLAALIRLVEGAGASKPQLALWADKVAAWFVAALLLFAVLVFGAWQWFDPARAWPTAIAVLVVSCPCALSLATPTALATAMDRLAKDGILVVKSHVLETLHRASHVIFDKTGTLTLGRPAVENVAVFGDLSAEDALQLAAAMESSNAHPIAAAIANAAREKHSGPQFAQEQPEVVHTAGKGLEAQLEGIRYRLGSASFVQELTGTPCPGQAIEGKTPVYLANKDKWLARFDLADSLRADAQEVVRYFQAAGKKVILLSGDQQTAVRHLADRLGVQEAHGEYLPEQKLAFVQDLQAGGAVVAMVGDGINDAAVLHAADVSFAMGTGAALAQVHADTVLLSERLLSIRETAVTAAHTMAVIRQNLAWATLYNIVAIPAAAIGLLNPWLSAVGMSLSSAIVVINAMRLRRPAKLARRSKETATMRRDARYQPG</sequence>
<dbReference type="SUPFAM" id="SSF55008">
    <property type="entry name" value="HMA, heavy metal-associated domain"/>
    <property type="match status" value="1"/>
</dbReference>
<dbReference type="Gene3D" id="3.40.1110.10">
    <property type="entry name" value="Calcium-transporting ATPase, cytoplasmic domain N"/>
    <property type="match status" value="1"/>
</dbReference>
<dbReference type="PROSITE" id="PS00154">
    <property type="entry name" value="ATPASE_E1_E2"/>
    <property type="match status" value="1"/>
</dbReference>
<organism evidence="18 19">
    <name type="scientific">Keguizhuia sedimenti</name>
    <dbReference type="NCBI Taxonomy" id="3064264"/>
    <lineage>
        <taxon>Bacteria</taxon>
        <taxon>Pseudomonadati</taxon>
        <taxon>Pseudomonadota</taxon>
        <taxon>Betaproteobacteria</taxon>
        <taxon>Burkholderiales</taxon>
        <taxon>Oxalobacteraceae</taxon>
        <taxon>Keguizhuia</taxon>
    </lineage>
</organism>
<dbReference type="Gene3D" id="3.40.50.1000">
    <property type="entry name" value="HAD superfamily/HAD-like"/>
    <property type="match status" value="1"/>
</dbReference>
<dbReference type="CDD" id="cd02079">
    <property type="entry name" value="P-type_ATPase_HM"/>
    <property type="match status" value="1"/>
</dbReference>
<evidence type="ECO:0000256" key="3">
    <source>
        <dbReference type="ARBA" id="ARBA00022448"/>
    </source>
</evidence>
<keyword evidence="9 15" id="KW-0067">ATP-binding</keyword>
<dbReference type="InterPro" id="IPR008250">
    <property type="entry name" value="ATPase_P-typ_transduc_dom_A_sf"/>
</dbReference>
<keyword evidence="8 15" id="KW-0547">Nucleotide-binding</keyword>
<feature type="transmembrane region" description="Helical" evidence="15">
    <location>
        <begin position="805"/>
        <end position="822"/>
    </location>
</feature>
<dbReference type="EMBL" id="JAUYVH010000004">
    <property type="protein sequence ID" value="MDQ9170518.1"/>
    <property type="molecule type" value="Genomic_DNA"/>
</dbReference>
<dbReference type="Gene3D" id="2.70.150.10">
    <property type="entry name" value="Calcium-transporting ATPase, cytoplasmic transduction domain A"/>
    <property type="match status" value="1"/>
</dbReference>
<evidence type="ECO:0000256" key="8">
    <source>
        <dbReference type="ARBA" id="ARBA00022741"/>
    </source>
</evidence>